<dbReference type="InterPro" id="IPR011990">
    <property type="entry name" value="TPR-like_helical_dom_sf"/>
</dbReference>
<dbReference type="PANTHER" id="PTHR46208">
    <property type="entry name" value="MITOCHONDRIAL IMPORT RECEPTOR SUBUNIT TOM70"/>
    <property type="match status" value="1"/>
</dbReference>
<dbReference type="EMBL" id="OB665301">
    <property type="protein sequence ID" value="CAD7232906.1"/>
    <property type="molecule type" value="Genomic_DNA"/>
</dbReference>
<evidence type="ECO:0000313" key="10">
    <source>
        <dbReference type="EMBL" id="CAD7232906.1"/>
    </source>
</evidence>
<proteinExistence type="inferred from homology"/>
<dbReference type="PROSITE" id="PS50293">
    <property type="entry name" value="TPR_REGION"/>
    <property type="match status" value="1"/>
</dbReference>
<evidence type="ECO:0000256" key="1">
    <source>
        <dbReference type="ARBA" id="ARBA00004572"/>
    </source>
</evidence>
<gene>
    <name evidence="10" type="ORF">CTOB1V02_LOCUS10731</name>
</gene>
<comment type="subcellular location">
    <subcellularLocation>
        <location evidence="1">Mitochondrion outer membrane</location>
        <topology evidence="1">Single-pass membrane protein</topology>
    </subcellularLocation>
</comment>
<reference evidence="10" key="1">
    <citation type="submission" date="2020-11" db="EMBL/GenBank/DDBJ databases">
        <authorList>
            <person name="Tran Van P."/>
        </authorList>
    </citation>
    <scope>NUCLEOTIDE SEQUENCE</scope>
</reference>
<accession>A0A7R8WQQ0</accession>
<dbReference type="GO" id="GO:0030943">
    <property type="term" value="F:mitochondrion targeting sequence binding"/>
    <property type="evidence" value="ECO:0007669"/>
    <property type="project" value="TreeGrafter"/>
</dbReference>
<dbReference type="InterPro" id="IPR019734">
    <property type="entry name" value="TPR_rpt"/>
</dbReference>
<dbReference type="AlphaFoldDB" id="A0A7R8WQQ0"/>
<keyword evidence="7" id="KW-0496">Mitochondrion</keyword>
<protein>
    <submittedName>
        <fullName evidence="10">Uncharacterized protein</fullName>
    </submittedName>
</protein>
<keyword evidence="5" id="KW-0802">TPR repeat</keyword>
<dbReference type="Gene3D" id="1.25.40.10">
    <property type="entry name" value="Tetratricopeptide repeat domain"/>
    <property type="match status" value="1"/>
</dbReference>
<evidence type="ECO:0000256" key="6">
    <source>
        <dbReference type="ARBA" id="ARBA00022989"/>
    </source>
</evidence>
<dbReference type="GO" id="GO:0008320">
    <property type="term" value="F:protein transmembrane transporter activity"/>
    <property type="evidence" value="ECO:0007669"/>
    <property type="project" value="TreeGrafter"/>
</dbReference>
<evidence type="ECO:0000256" key="7">
    <source>
        <dbReference type="ARBA" id="ARBA00023128"/>
    </source>
</evidence>
<evidence type="ECO:0000256" key="2">
    <source>
        <dbReference type="ARBA" id="ARBA00022692"/>
    </source>
</evidence>
<evidence type="ECO:0000256" key="5">
    <source>
        <dbReference type="ARBA" id="ARBA00022803"/>
    </source>
</evidence>
<evidence type="ECO:0000256" key="4">
    <source>
        <dbReference type="ARBA" id="ARBA00022787"/>
    </source>
</evidence>
<keyword evidence="4" id="KW-1000">Mitochondrion outer membrane</keyword>
<evidence type="ECO:0000256" key="9">
    <source>
        <dbReference type="ARBA" id="ARBA00038030"/>
    </source>
</evidence>
<dbReference type="SUPFAM" id="SSF48452">
    <property type="entry name" value="TPR-like"/>
    <property type="match status" value="1"/>
</dbReference>
<organism evidence="10">
    <name type="scientific">Cyprideis torosa</name>
    <dbReference type="NCBI Taxonomy" id="163714"/>
    <lineage>
        <taxon>Eukaryota</taxon>
        <taxon>Metazoa</taxon>
        <taxon>Ecdysozoa</taxon>
        <taxon>Arthropoda</taxon>
        <taxon>Crustacea</taxon>
        <taxon>Oligostraca</taxon>
        <taxon>Ostracoda</taxon>
        <taxon>Podocopa</taxon>
        <taxon>Podocopida</taxon>
        <taxon>Cytherocopina</taxon>
        <taxon>Cytheroidea</taxon>
        <taxon>Cytherideidae</taxon>
        <taxon>Cyprideis</taxon>
    </lineage>
</organism>
<feature type="non-terminal residue" evidence="10">
    <location>
        <position position="1"/>
    </location>
</feature>
<dbReference type="PANTHER" id="PTHR46208:SF1">
    <property type="entry name" value="MITOCHONDRIAL IMPORT RECEPTOR SUBUNIT TOM70"/>
    <property type="match status" value="1"/>
</dbReference>
<name>A0A7R8WQQ0_9CRUS</name>
<dbReference type="Pfam" id="PF14559">
    <property type="entry name" value="TPR_19"/>
    <property type="match status" value="1"/>
</dbReference>
<dbReference type="OrthoDB" id="66418at2759"/>
<keyword evidence="2" id="KW-0812">Transmembrane</keyword>
<evidence type="ECO:0000256" key="3">
    <source>
        <dbReference type="ARBA" id="ARBA00022737"/>
    </source>
</evidence>
<dbReference type="GO" id="GO:0030150">
    <property type="term" value="P:protein import into mitochondrial matrix"/>
    <property type="evidence" value="ECO:0007669"/>
    <property type="project" value="TreeGrafter"/>
</dbReference>
<keyword evidence="8" id="KW-0472">Membrane</keyword>
<comment type="similarity">
    <text evidence="9">Belongs to the Tom70 family.</text>
</comment>
<keyword evidence="3" id="KW-0677">Repeat</keyword>
<dbReference type="GO" id="GO:0045039">
    <property type="term" value="P:protein insertion into mitochondrial inner membrane"/>
    <property type="evidence" value="ECO:0007669"/>
    <property type="project" value="TreeGrafter"/>
</dbReference>
<sequence>PHVKTPSGKHDTDCIFLAYLEALESFEKAISLDADFKVSHIQKNYVLFRKASKDNDRHLLEEALSNFKRNINRYPDEGEAYSVFAQALTEQGQFKQAEELFQKALQKDPENAILYVHLGMLTFQSSGDTVKAIESMEKAIQVDPKCAFALEALGTVLVQKFVASSERDDDPSRAEVILESAVSVLVAWCGHVLISCCPKWTDQTMKDYSKTILPVPGELKNVIQMEENRSSFKARSGHYTDEELFLSINAAQISSCLVFELSDFRAVLDPDQIRYDFDEVAQRLRIV</sequence>
<evidence type="ECO:0000256" key="8">
    <source>
        <dbReference type="ARBA" id="ARBA00023136"/>
    </source>
</evidence>
<dbReference type="GO" id="GO:0005741">
    <property type="term" value="C:mitochondrial outer membrane"/>
    <property type="evidence" value="ECO:0007669"/>
    <property type="project" value="UniProtKB-SubCell"/>
</dbReference>
<dbReference type="PROSITE" id="PS50005">
    <property type="entry name" value="TPR"/>
    <property type="match status" value="1"/>
</dbReference>
<keyword evidence="6" id="KW-1133">Transmembrane helix</keyword>
<dbReference type="SMART" id="SM00028">
    <property type="entry name" value="TPR"/>
    <property type="match status" value="2"/>
</dbReference>